<evidence type="ECO:0000313" key="5">
    <source>
        <dbReference type="Proteomes" id="UP000650081"/>
    </source>
</evidence>
<proteinExistence type="predicted"/>
<dbReference type="Proteomes" id="UP000650081">
    <property type="component" value="Unassembled WGS sequence"/>
</dbReference>
<keyword evidence="2" id="KW-1133">Transmembrane helix</keyword>
<dbReference type="InterPro" id="IPR042095">
    <property type="entry name" value="SUMF_sf"/>
</dbReference>
<dbReference type="Gene3D" id="3.90.1580.10">
    <property type="entry name" value="paralog of FGE (formylglycine-generating enzyme)"/>
    <property type="match status" value="1"/>
</dbReference>
<dbReference type="InterPro" id="IPR005532">
    <property type="entry name" value="SUMF_dom"/>
</dbReference>
<dbReference type="InterPro" id="IPR016187">
    <property type="entry name" value="CTDL_fold"/>
</dbReference>
<dbReference type="InterPro" id="IPR051043">
    <property type="entry name" value="Sulfatase_Mod_Factor_Kinase"/>
</dbReference>
<dbReference type="InterPro" id="IPR001309">
    <property type="entry name" value="Pept_C14_p20"/>
</dbReference>
<protein>
    <submittedName>
        <fullName evidence="4">SUMF1/EgtB/PvdO family nonheme iron enzyme</fullName>
    </submittedName>
</protein>
<dbReference type="GO" id="GO:0120147">
    <property type="term" value="F:formylglycine-generating oxidase activity"/>
    <property type="evidence" value="ECO:0007669"/>
    <property type="project" value="TreeGrafter"/>
</dbReference>
<evidence type="ECO:0000256" key="1">
    <source>
        <dbReference type="SAM" id="MobiDB-lite"/>
    </source>
</evidence>
<feature type="domain" description="Caspase family p20" evidence="3">
    <location>
        <begin position="1294"/>
        <end position="1364"/>
    </location>
</feature>
<dbReference type="Gene3D" id="2.60.40.1120">
    <property type="entry name" value="Carboxypeptidase-like, regulatory domain"/>
    <property type="match status" value="1"/>
</dbReference>
<dbReference type="SUPFAM" id="SSF49452">
    <property type="entry name" value="Starch-binding domain-like"/>
    <property type="match status" value="1"/>
</dbReference>
<dbReference type="PANTHER" id="PTHR23150">
    <property type="entry name" value="SULFATASE MODIFYING FACTOR 1, 2"/>
    <property type="match status" value="1"/>
</dbReference>
<dbReference type="Pfam" id="PF03781">
    <property type="entry name" value="FGE-sulfatase"/>
    <property type="match status" value="1"/>
</dbReference>
<dbReference type="SUPFAM" id="SSF56436">
    <property type="entry name" value="C-type lectin-like"/>
    <property type="match status" value="1"/>
</dbReference>
<dbReference type="Pfam" id="PF00656">
    <property type="entry name" value="Peptidase_C14"/>
    <property type="match status" value="1"/>
</dbReference>
<evidence type="ECO:0000259" key="3">
    <source>
        <dbReference type="PROSITE" id="PS50208"/>
    </source>
</evidence>
<dbReference type="EMBL" id="JACSIT010000100">
    <property type="protein sequence ID" value="MBC6994463.1"/>
    <property type="molecule type" value="Genomic_DNA"/>
</dbReference>
<dbReference type="RefSeq" id="WP_187466538.1">
    <property type="nucleotide sequence ID" value="NZ_JACSIT010000100.1"/>
</dbReference>
<dbReference type="Gene3D" id="3.40.50.1460">
    <property type="match status" value="1"/>
</dbReference>
<accession>A0A923PHY4</accession>
<reference evidence="4" key="1">
    <citation type="submission" date="2020-08" db="EMBL/GenBank/DDBJ databases">
        <title>Lewinella bacteria from marine environments.</title>
        <authorList>
            <person name="Zhong Y."/>
        </authorList>
    </citation>
    <scope>NUCLEOTIDE SEQUENCE</scope>
    <source>
        <strain evidence="4">KCTC 42187</strain>
    </source>
</reference>
<feature type="transmembrane region" description="Helical" evidence="2">
    <location>
        <begin position="347"/>
        <end position="369"/>
    </location>
</feature>
<organism evidence="4 5">
    <name type="scientific">Neolewinella lacunae</name>
    <dbReference type="NCBI Taxonomy" id="1517758"/>
    <lineage>
        <taxon>Bacteria</taxon>
        <taxon>Pseudomonadati</taxon>
        <taxon>Bacteroidota</taxon>
        <taxon>Saprospiria</taxon>
        <taxon>Saprospirales</taxon>
        <taxon>Lewinellaceae</taxon>
        <taxon>Neolewinella</taxon>
    </lineage>
</organism>
<dbReference type="GO" id="GO:0030246">
    <property type="term" value="F:carbohydrate binding"/>
    <property type="evidence" value="ECO:0007669"/>
    <property type="project" value="InterPro"/>
</dbReference>
<keyword evidence="2" id="KW-0472">Membrane</keyword>
<keyword evidence="5" id="KW-1185">Reference proteome</keyword>
<dbReference type="GO" id="GO:0006508">
    <property type="term" value="P:proteolysis"/>
    <property type="evidence" value="ECO:0007669"/>
    <property type="project" value="InterPro"/>
</dbReference>
<feature type="transmembrane region" description="Helical" evidence="2">
    <location>
        <begin position="825"/>
        <end position="843"/>
    </location>
</feature>
<sequence>MPELPPHLPLPLATFVRRLRAAGFPVDAGREFQLRRVLHERGSEYLGRFADLKYLLAPYVVRNPAEQRQFYVLWDDYLAELELAVAAPSDAAEAESARQSTNRWLRWLPLLVLALVAAFFGKSIYAYFYPATGAPATEVRFAAAPRLPEDTDPRQQVGERLRFLNLTPAGSAEDSAAFRWTVEDLVRDSLVYETTGYDFDYAVTGPAEGTTLRVSLDGSHVASADSVARASSTVDVFCADLPGLAGAQFPTGPLLEATTYRFGVQREADTDYRLIIGTDTLTFPTGAAGLAQVRYRFAEQGIYVAQLTAVRRGNADFCFTTRTENLSVGENLPVLPSLSLRADVPRLVLGIKNWLPLFLLFLGIYLFAYHEQYWKDRRKAGAARSDEALAAAYPIHDKGPYQIPYRSQAGQISVPADFFRIAGLLRVREEGLRRVFDAPATVEATIREGGFPRWRDRASKQPASYLALVKSTDEFHQQDLLLRRLTDFLVAREAALTVYYHQGNFEHFWNDEHPNGWSPAQLRSRYPEHRLLLIGSAHGLVDAYESRQPRLDPAKERWLLNWTRRLVLTTEPVADWSYQEVLLHRQAHLHPLTTAGIQEGLEALNDTEEYQPGPYARWEKQQAHRHPEPSCRYRQWETVAEHRDYLADDPELFRWLTALAVNAQTDWNLTIAIGRALGLEVTHNRLLRLSRIPWLAENRPPTELRLAFLAELPLADEKLAREAVLEELTAVKSQVENSFAAADWSAQSAVHAFALDPQDPQQRRAVEELRRVGFLSGGQLAELDRVASRAQGSQLTETEQDAAPNLTRWLQQSSKENARDRRQQLAGRLGIIVLCLLLFYPMYRFQRQANVLPPGADPTWWQQAKVLDDPALQRNNEAVGIWDRTAALPSDTARTGRTDSLVIAVGKLAEAIELRGGVYPLADSNRLALAYDVSALTLLQFYRMVDEVSPGARPQVQGPEQQQQSEDNFFDNLGDALEGMELAAVDSLHAYLKRALELQVDNTQGNYRHHFAHLLGIAELGRYEAYLKYYGTPNHPAAAQLTRAEGIYWQIDSLTAGSYFDSLTLIAPVNLRTMLERVRAVINQEGGGDIPDPGPVLPASYTLQGRVVDANGQPQPAITVTLSPGGTAVTTNATGRFAFRDLQPALTYRLDLASAAGDQQTLSYQYEERRRGNLGDYRWELAKDPLTTNTDNDIVSQRLAQWGNSQGNYFLYQRGNATEAGQLQDYLTGFWRGNGAGEVLYSARDMAEGLKARYPKVEFSPVRITVENFFFLGQKPSPPAFAREIQALRGGNTALVIAVTQYDDPGFPDIAGMAEKTAEMTEQLRAAGFNVRTILDPTKAEMQVALREYVARPRLGTEQGFVYLSGLLAGDYFLGRDANFREEESLGISNAEIQSFLDATAKNTHQLVIGNFITFTPPSVVPEQTTPRPPAPDMVAVPGGTFQMGDTFGEGYNDELPVHTVTLSPFSLGRYEVTFTEYDLYCESTGREKPDDEGWGRGQYPVINVSWYDAVEYCNWLSEQHGYVPFYQIDGDEVIANWSVNGYRLSTEAEWEYAAREGGKQVRFGNGKNLATTEEINLADRAMFNEKIVHPPYFDGGWYREKTVAVGSLNSPNAFGLHEMSGNVGEWTWDRYDAYPKNTQNNPKGGNQGSNRTTRGGSWLSDPEGCRAADRNYDAPPTRRDRDIGFRIARSSR</sequence>
<feature type="compositionally biased region" description="Polar residues" evidence="1">
    <location>
        <begin position="1637"/>
        <end position="1656"/>
    </location>
</feature>
<feature type="region of interest" description="Disordered" evidence="1">
    <location>
        <begin position="1635"/>
        <end position="1693"/>
    </location>
</feature>
<dbReference type="PROSITE" id="PS50208">
    <property type="entry name" value="CASPASE_P20"/>
    <property type="match status" value="1"/>
</dbReference>
<comment type="caution">
    <text evidence="4">The sequence shown here is derived from an EMBL/GenBank/DDBJ whole genome shotgun (WGS) entry which is preliminary data.</text>
</comment>
<gene>
    <name evidence="4" type="ORF">H9S92_09825</name>
</gene>
<dbReference type="GO" id="GO:0004197">
    <property type="term" value="F:cysteine-type endopeptidase activity"/>
    <property type="evidence" value="ECO:0007669"/>
    <property type="project" value="InterPro"/>
</dbReference>
<name>A0A923PHY4_9BACT</name>
<evidence type="ECO:0000256" key="2">
    <source>
        <dbReference type="SAM" id="Phobius"/>
    </source>
</evidence>
<evidence type="ECO:0000313" key="4">
    <source>
        <dbReference type="EMBL" id="MBC6994463.1"/>
    </source>
</evidence>
<dbReference type="InterPro" id="IPR029030">
    <property type="entry name" value="Caspase-like_dom_sf"/>
</dbReference>
<dbReference type="InterPro" id="IPR013784">
    <property type="entry name" value="Carb-bd-like_fold"/>
</dbReference>
<dbReference type="PANTHER" id="PTHR23150:SF19">
    <property type="entry name" value="FORMYLGLYCINE-GENERATING ENZYME"/>
    <property type="match status" value="1"/>
</dbReference>
<keyword evidence="2" id="KW-0812">Transmembrane</keyword>
<dbReference type="Pfam" id="PF13620">
    <property type="entry name" value="CarboxypepD_reg"/>
    <property type="match status" value="1"/>
</dbReference>
<dbReference type="InterPro" id="IPR011600">
    <property type="entry name" value="Pept_C14_caspase"/>
</dbReference>
<dbReference type="SUPFAM" id="SSF52129">
    <property type="entry name" value="Caspase-like"/>
    <property type="match status" value="1"/>
</dbReference>
<feature type="compositionally biased region" description="Basic and acidic residues" evidence="1">
    <location>
        <begin position="1664"/>
        <end position="1685"/>
    </location>
</feature>